<keyword evidence="3" id="KW-1185">Reference proteome</keyword>
<evidence type="ECO:0000313" key="2">
    <source>
        <dbReference type="EMBL" id="KAF5805777.1"/>
    </source>
</evidence>
<reference evidence="2" key="1">
    <citation type="journal article" date="2017" name="Nature">
        <title>The sunflower genome provides insights into oil metabolism, flowering and Asterid evolution.</title>
        <authorList>
            <person name="Badouin H."/>
            <person name="Gouzy J."/>
            <person name="Grassa C.J."/>
            <person name="Murat F."/>
            <person name="Staton S.E."/>
            <person name="Cottret L."/>
            <person name="Lelandais-Briere C."/>
            <person name="Owens G.L."/>
            <person name="Carrere S."/>
            <person name="Mayjonade B."/>
            <person name="Legrand L."/>
            <person name="Gill N."/>
            <person name="Kane N.C."/>
            <person name="Bowers J.E."/>
            <person name="Hubner S."/>
            <person name="Bellec A."/>
            <person name="Berard A."/>
            <person name="Berges H."/>
            <person name="Blanchet N."/>
            <person name="Boniface M.C."/>
            <person name="Brunel D."/>
            <person name="Catrice O."/>
            <person name="Chaidir N."/>
            <person name="Claudel C."/>
            <person name="Donnadieu C."/>
            <person name="Faraut T."/>
            <person name="Fievet G."/>
            <person name="Helmstetter N."/>
            <person name="King M."/>
            <person name="Knapp S.J."/>
            <person name="Lai Z."/>
            <person name="Le Paslier M.C."/>
            <person name="Lippi Y."/>
            <person name="Lorenzon L."/>
            <person name="Mandel J.R."/>
            <person name="Marage G."/>
            <person name="Marchand G."/>
            <person name="Marquand E."/>
            <person name="Bret-Mestries E."/>
            <person name="Morien E."/>
            <person name="Nambeesan S."/>
            <person name="Nguyen T."/>
            <person name="Pegot-Espagnet P."/>
            <person name="Pouilly N."/>
            <person name="Raftis F."/>
            <person name="Sallet E."/>
            <person name="Schiex T."/>
            <person name="Thomas J."/>
            <person name="Vandecasteele C."/>
            <person name="Vares D."/>
            <person name="Vear F."/>
            <person name="Vautrin S."/>
            <person name="Crespi M."/>
            <person name="Mangin B."/>
            <person name="Burke J.M."/>
            <person name="Salse J."/>
            <person name="Munos S."/>
            <person name="Vincourt P."/>
            <person name="Rieseberg L.H."/>
            <person name="Langlade N.B."/>
        </authorList>
    </citation>
    <scope>NUCLEOTIDE SEQUENCE</scope>
    <source>
        <tissue evidence="2">Leaves</tissue>
    </source>
</reference>
<evidence type="ECO:0000256" key="1">
    <source>
        <dbReference type="SAM" id="Coils"/>
    </source>
</evidence>
<feature type="coiled-coil region" evidence="1">
    <location>
        <begin position="64"/>
        <end position="147"/>
    </location>
</feature>
<sequence length="337" mass="38073">MPYLQRFPYFTSVHLLSTFTTDGELGNALMLSQAQCNSLVVETYKGWVEAESNCCRYEHKVASLKSEENIRSKTKQEIASLHAQVDRLREQVSETKEINKASQASAAAAFEAQDKAVQDLVSLKLRFEKLEKKLSKVEEGRRSEQKKMQSLYDQLLADHLRLVNGKFLTFFLFAIFRRFGLLLLLLLDKAELERSQDRAVESHQAVVANMTDMLNCYDGEMTELYEHVSELHLTKQWCMTEGVAWVVKLVYESLELEKVVADLVNNVNVVGVNDGIKQGFQAAKDSSKAVNEVLVYDEGAKDVLEAAIVAFDNFHISVLSKVSDLVNEPLAVIKVKK</sequence>
<protein>
    <submittedName>
        <fullName evidence="2">Uncharacterized protein</fullName>
    </submittedName>
</protein>
<accession>A0A9K3NM72</accession>
<proteinExistence type="predicted"/>
<gene>
    <name evidence="2" type="ORF">HanXRQr2_Chr05g0213471</name>
</gene>
<organism evidence="2 3">
    <name type="scientific">Helianthus annuus</name>
    <name type="common">Common sunflower</name>
    <dbReference type="NCBI Taxonomy" id="4232"/>
    <lineage>
        <taxon>Eukaryota</taxon>
        <taxon>Viridiplantae</taxon>
        <taxon>Streptophyta</taxon>
        <taxon>Embryophyta</taxon>
        <taxon>Tracheophyta</taxon>
        <taxon>Spermatophyta</taxon>
        <taxon>Magnoliopsida</taxon>
        <taxon>eudicotyledons</taxon>
        <taxon>Gunneridae</taxon>
        <taxon>Pentapetalae</taxon>
        <taxon>asterids</taxon>
        <taxon>campanulids</taxon>
        <taxon>Asterales</taxon>
        <taxon>Asteraceae</taxon>
        <taxon>Asteroideae</taxon>
        <taxon>Heliantheae alliance</taxon>
        <taxon>Heliantheae</taxon>
        <taxon>Helianthus</taxon>
    </lineage>
</organism>
<dbReference type="EMBL" id="MNCJ02000320">
    <property type="protein sequence ID" value="KAF5805777.1"/>
    <property type="molecule type" value="Genomic_DNA"/>
</dbReference>
<name>A0A9K3NM72_HELAN</name>
<dbReference type="AlphaFoldDB" id="A0A9K3NM72"/>
<dbReference type="Gramene" id="mRNA:HanXRQr2_Chr05g0213471">
    <property type="protein sequence ID" value="CDS:HanXRQr2_Chr05g0213471.1"/>
    <property type="gene ID" value="HanXRQr2_Chr05g0213471"/>
</dbReference>
<comment type="caution">
    <text evidence="2">The sequence shown here is derived from an EMBL/GenBank/DDBJ whole genome shotgun (WGS) entry which is preliminary data.</text>
</comment>
<evidence type="ECO:0000313" key="3">
    <source>
        <dbReference type="Proteomes" id="UP000215914"/>
    </source>
</evidence>
<reference evidence="2" key="2">
    <citation type="submission" date="2020-06" db="EMBL/GenBank/DDBJ databases">
        <title>Helianthus annuus Genome sequencing and assembly Release 2.</title>
        <authorList>
            <person name="Gouzy J."/>
            <person name="Langlade N."/>
            <person name="Munos S."/>
        </authorList>
    </citation>
    <scope>NUCLEOTIDE SEQUENCE</scope>
    <source>
        <tissue evidence="2">Leaves</tissue>
    </source>
</reference>
<dbReference type="Proteomes" id="UP000215914">
    <property type="component" value="Unassembled WGS sequence"/>
</dbReference>
<keyword evidence="1" id="KW-0175">Coiled coil</keyword>